<organism evidence="2 3">
    <name type="scientific">Schizothecium vesticola</name>
    <dbReference type="NCBI Taxonomy" id="314040"/>
    <lineage>
        <taxon>Eukaryota</taxon>
        <taxon>Fungi</taxon>
        <taxon>Dikarya</taxon>
        <taxon>Ascomycota</taxon>
        <taxon>Pezizomycotina</taxon>
        <taxon>Sordariomycetes</taxon>
        <taxon>Sordariomycetidae</taxon>
        <taxon>Sordariales</taxon>
        <taxon>Schizotheciaceae</taxon>
        <taxon>Schizothecium</taxon>
    </lineage>
</organism>
<feature type="compositionally biased region" description="Polar residues" evidence="1">
    <location>
        <begin position="165"/>
        <end position="181"/>
    </location>
</feature>
<name>A0AA40F679_9PEZI</name>
<feature type="region of interest" description="Disordered" evidence="1">
    <location>
        <begin position="165"/>
        <end position="198"/>
    </location>
</feature>
<feature type="region of interest" description="Disordered" evidence="1">
    <location>
        <begin position="87"/>
        <end position="140"/>
    </location>
</feature>
<proteinExistence type="predicted"/>
<feature type="region of interest" description="Disordered" evidence="1">
    <location>
        <begin position="264"/>
        <end position="301"/>
    </location>
</feature>
<dbReference type="EMBL" id="JAUKUD010000002">
    <property type="protein sequence ID" value="KAK0751998.1"/>
    <property type="molecule type" value="Genomic_DNA"/>
</dbReference>
<feature type="region of interest" description="Disordered" evidence="1">
    <location>
        <begin position="328"/>
        <end position="349"/>
    </location>
</feature>
<gene>
    <name evidence="2" type="ORF">B0T18DRAFT_403864</name>
</gene>
<evidence type="ECO:0000256" key="1">
    <source>
        <dbReference type="SAM" id="MobiDB-lite"/>
    </source>
</evidence>
<protein>
    <submittedName>
        <fullName evidence="2">Uncharacterized protein</fullName>
    </submittedName>
</protein>
<accession>A0AA40F679</accession>
<feature type="region of interest" description="Disordered" evidence="1">
    <location>
        <begin position="1"/>
        <end position="70"/>
    </location>
</feature>
<feature type="compositionally biased region" description="Acidic residues" evidence="1">
    <location>
        <begin position="106"/>
        <end position="126"/>
    </location>
</feature>
<feature type="compositionally biased region" description="Low complexity" evidence="1">
    <location>
        <begin position="189"/>
        <end position="198"/>
    </location>
</feature>
<comment type="caution">
    <text evidence="2">The sequence shown here is derived from an EMBL/GenBank/DDBJ whole genome shotgun (WGS) entry which is preliminary data.</text>
</comment>
<reference evidence="2" key="1">
    <citation type="submission" date="2023-06" db="EMBL/GenBank/DDBJ databases">
        <title>Genome-scale phylogeny and comparative genomics of the fungal order Sordariales.</title>
        <authorList>
            <consortium name="Lawrence Berkeley National Laboratory"/>
            <person name="Hensen N."/>
            <person name="Bonometti L."/>
            <person name="Westerberg I."/>
            <person name="Brannstrom I.O."/>
            <person name="Guillou S."/>
            <person name="Cros-Aarteil S."/>
            <person name="Calhoun S."/>
            <person name="Haridas S."/>
            <person name="Kuo A."/>
            <person name="Mondo S."/>
            <person name="Pangilinan J."/>
            <person name="Riley R."/>
            <person name="LaButti K."/>
            <person name="Andreopoulos B."/>
            <person name="Lipzen A."/>
            <person name="Chen C."/>
            <person name="Yanf M."/>
            <person name="Daum C."/>
            <person name="Ng V."/>
            <person name="Clum A."/>
            <person name="Steindorff A."/>
            <person name="Ohm R."/>
            <person name="Martin F."/>
            <person name="Silar P."/>
            <person name="Natvig D."/>
            <person name="Lalanne C."/>
            <person name="Gautier V."/>
            <person name="Ament-velasquez S.L."/>
            <person name="Kruys A."/>
            <person name="Hutchinson M.I."/>
            <person name="Powell A.J."/>
            <person name="Barry K."/>
            <person name="Miller A.N."/>
            <person name="Grigoriev I.V."/>
            <person name="Debuchy R."/>
            <person name="Gladieux P."/>
            <person name="Thoren M.H."/>
            <person name="Johannesson H."/>
        </authorList>
    </citation>
    <scope>NUCLEOTIDE SEQUENCE</scope>
    <source>
        <strain evidence="2">SMH3187-1</strain>
    </source>
</reference>
<dbReference type="Proteomes" id="UP001172155">
    <property type="component" value="Unassembled WGS sequence"/>
</dbReference>
<evidence type="ECO:0000313" key="3">
    <source>
        <dbReference type="Proteomes" id="UP001172155"/>
    </source>
</evidence>
<dbReference type="AlphaFoldDB" id="A0AA40F679"/>
<evidence type="ECO:0000313" key="2">
    <source>
        <dbReference type="EMBL" id="KAK0751998.1"/>
    </source>
</evidence>
<keyword evidence="3" id="KW-1185">Reference proteome</keyword>
<sequence>MEQSTNMSLAAPREQGHEPTMSNTESTPASNFPAVYEGVFDDVDSHETMAPPPKRARPSADAPELPRKSALRASRFLDNLGLQLGGSIESAVEPGQATPLDVYLSSEEDASSDADDFSDYDYDSSNDDPTSPTRRTSHEDTARVVSVVFSGKPLIIDLALRRRSTSPNSIATRSSEFSAQSPIERPETPASSVSSPVQAPRKLLSDLLIRKRPTFLHIDPFANGSTYSLDAPKQEREAVEERTPTMPTQLLKGMSKTFNLVRKRSRPNLRAETQPMSSTQTLSASGEDEASAGEAEVRRSTVVPPASPVVTYNDIIRAAKHNAIMGAPVSPVSPPPATAPGQGPKRGILSGLAARRRSIKITGKAAR</sequence>
<feature type="compositionally biased region" description="Polar residues" evidence="1">
    <location>
        <begin position="20"/>
        <end position="30"/>
    </location>
</feature>